<evidence type="ECO:0000313" key="2">
    <source>
        <dbReference type="EMBL" id="KAF2230476.1"/>
    </source>
</evidence>
<sequence length="585" mass="63828">MASASGNSETVRPRQAPGVGSGSTVGNPGASRTGRNMSNTPSFVSVTTISLHGNCPHCKHWHNKMRFSLNPLQYSRVHCQKCKRHWFSLGGNSTHSSLLSQETLASDSEDRIHPLALAICSTSAASLAFAAPGLQETHNSLAHLTSVAEAQSDDIVPPMPRGSEESSTSLLPVPSTTAEAESPAAAPTIESPELTPQAPSRPTDVQDPPTQTSNTPPQTAPKNSSRTRKRFKRILARLGFDVEFRISRIKRSATGSTSHNDAEKRAGDHQSHLADPASNSIGAGQSLNAGARLPQSYESSRIQPEDRQSRAEVGDDFNAKISPNPQNDTEKKSKREDSDTIEKRKQKRSLKTRLANADPARQRPIRCFCHPGCHCKRGSTSSVRAAASQSAPDLLFDLDSDRSEHRGQGYIEFMRHRQNNIGEPDQQRRSISPEIWHAGSAFPSDMPRPTNVVVSDDGQDRGERSRHVSYLTTSSHRLSGHVSYSESPRGSATVLGVPVAAAPSPYIPQSPRSHGSLTQDDVRSRRLDSESTQTSAQDIRRSREESGSDMDLTLDRRHSSGTADIREERRRYASLNSMASFSSFR</sequence>
<reference evidence="2" key="1">
    <citation type="journal article" date="2020" name="Stud. Mycol.">
        <title>101 Dothideomycetes genomes: a test case for predicting lifestyles and emergence of pathogens.</title>
        <authorList>
            <person name="Haridas S."/>
            <person name="Albert R."/>
            <person name="Binder M."/>
            <person name="Bloem J."/>
            <person name="Labutti K."/>
            <person name="Salamov A."/>
            <person name="Andreopoulos B."/>
            <person name="Baker S."/>
            <person name="Barry K."/>
            <person name="Bills G."/>
            <person name="Bluhm B."/>
            <person name="Cannon C."/>
            <person name="Castanera R."/>
            <person name="Culley D."/>
            <person name="Daum C."/>
            <person name="Ezra D."/>
            <person name="Gonzalez J."/>
            <person name="Henrissat B."/>
            <person name="Kuo A."/>
            <person name="Liang C."/>
            <person name="Lipzen A."/>
            <person name="Lutzoni F."/>
            <person name="Magnuson J."/>
            <person name="Mondo S."/>
            <person name="Nolan M."/>
            <person name="Ohm R."/>
            <person name="Pangilinan J."/>
            <person name="Park H.-J."/>
            <person name="Ramirez L."/>
            <person name="Alfaro M."/>
            <person name="Sun H."/>
            <person name="Tritt A."/>
            <person name="Yoshinaga Y."/>
            <person name="Zwiers L.-H."/>
            <person name="Turgeon B."/>
            <person name="Goodwin S."/>
            <person name="Spatafora J."/>
            <person name="Crous P."/>
            <person name="Grigoriev I."/>
        </authorList>
    </citation>
    <scope>NUCLEOTIDE SEQUENCE</scope>
    <source>
        <strain evidence="2">Tuck. ex Michener</strain>
    </source>
</reference>
<feature type="compositionally biased region" description="Polar residues" evidence="1">
    <location>
        <begin position="1"/>
        <end position="10"/>
    </location>
</feature>
<feature type="compositionally biased region" description="Polar residues" evidence="1">
    <location>
        <begin position="510"/>
        <end position="519"/>
    </location>
</feature>
<dbReference type="Proteomes" id="UP000800092">
    <property type="component" value="Unassembled WGS sequence"/>
</dbReference>
<feature type="region of interest" description="Disordered" evidence="1">
    <location>
        <begin position="1"/>
        <end position="41"/>
    </location>
</feature>
<feature type="region of interest" description="Disordered" evidence="1">
    <location>
        <begin position="153"/>
        <end position="229"/>
    </location>
</feature>
<evidence type="ECO:0000313" key="3">
    <source>
        <dbReference type="Proteomes" id="UP000800092"/>
    </source>
</evidence>
<protein>
    <submittedName>
        <fullName evidence="2">Uncharacterized protein</fullName>
    </submittedName>
</protein>
<feature type="compositionally biased region" description="Basic and acidic residues" evidence="1">
    <location>
        <begin position="553"/>
        <end position="569"/>
    </location>
</feature>
<feature type="compositionally biased region" description="Basic and acidic residues" evidence="1">
    <location>
        <begin position="260"/>
        <end position="272"/>
    </location>
</feature>
<feature type="compositionally biased region" description="Polar residues" evidence="1">
    <location>
        <begin position="470"/>
        <end position="490"/>
    </location>
</feature>
<feature type="compositionally biased region" description="Low complexity" evidence="1">
    <location>
        <begin position="206"/>
        <end position="221"/>
    </location>
</feature>
<keyword evidence="3" id="KW-1185">Reference proteome</keyword>
<feature type="region of interest" description="Disordered" evidence="1">
    <location>
        <begin position="438"/>
        <end position="490"/>
    </location>
</feature>
<dbReference type="OrthoDB" id="3945111at2759"/>
<evidence type="ECO:0000256" key="1">
    <source>
        <dbReference type="SAM" id="MobiDB-lite"/>
    </source>
</evidence>
<accession>A0A6A6GXE8</accession>
<dbReference type="AlphaFoldDB" id="A0A6A6GXE8"/>
<gene>
    <name evidence="2" type="ORF">EV356DRAFT_343047</name>
</gene>
<feature type="compositionally biased region" description="Basic and acidic residues" evidence="1">
    <location>
        <begin position="303"/>
        <end position="313"/>
    </location>
</feature>
<name>A0A6A6GXE8_VIRVR</name>
<feature type="compositionally biased region" description="Polar residues" evidence="1">
    <location>
        <begin position="277"/>
        <end position="288"/>
    </location>
</feature>
<organism evidence="2 3">
    <name type="scientific">Viridothelium virens</name>
    <name type="common">Speckled blister lichen</name>
    <name type="synonym">Trypethelium virens</name>
    <dbReference type="NCBI Taxonomy" id="1048519"/>
    <lineage>
        <taxon>Eukaryota</taxon>
        <taxon>Fungi</taxon>
        <taxon>Dikarya</taxon>
        <taxon>Ascomycota</taxon>
        <taxon>Pezizomycotina</taxon>
        <taxon>Dothideomycetes</taxon>
        <taxon>Dothideomycetes incertae sedis</taxon>
        <taxon>Trypetheliales</taxon>
        <taxon>Trypetheliaceae</taxon>
        <taxon>Viridothelium</taxon>
    </lineage>
</organism>
<feature type="compositionally biased region" description="Basic and acidic residues" evidence="1">
    <location>
        <begin position="520"/>
        <end position="529"/>
    </location>
</feature>
<feature type="region of interest" description="Disordered" evidence="1">
    <location>
        <begin position="253"/>
        <end position="358"/>
    </location>
</feature>
<proteinExistence type="predicted"/>
<dbReference type="EMBL" id="ML991841">
    <property type="protein sequence ID" value="KAF2230476.1"/>
    <property type="molecule type" value="Genomic_DNA"/>
</dbReference>
<feature type="compositionally biased region" description="Basic and acidic residues" evidence="1">
    <location>
        <begin position="328"/>
        <end position="343"/>
    </location>
</feature>
<feature type="region of interest" description="Disordered" evidence="1">
    <location>
        <begin position="503"/>
        <end position="569"/>
    </location>
</feature>
<feature type="compositionally biased region" description="Low complexity" evidence="1">
    <location>
        <begin position="165"/>
        <end position="193"/>
    </location>
</feature>